<evidence type="ECO:0000313" key="2">
    <source>
        <dbReference type="EMBL" id="AXG66903.1"/>
    </source>
</evidence>
<keyword evidence="3" id="KW-1185">Reference proteome</keyword>
<protein>
    <submittedName>
        <fullName evidence="2">Putative ssDNA binding protein</fullName>
    </submittedName>
</protein>
<dbReference type="InterPro" id="IPR057666">
    <property type="entry name" value="DrpA_SLOG"/>
</dbReference>
<organism evidence="2 3">
    <name type="scientific">Dickeya phage vB_DsoM_JA29</name>
    <dbReference type="NCBI Taxonomy" id="2283031"/>
    <lineage>
        <taxon>Viruses</taxon>
        <taxon>Duplodnaviria</taxon>
        <taxon>Heunggongvirae</taxon>
        <taxon>Uroviricota</taxon>
        <taxon>Caudoviricetes</taxon>
        <taxon>Salmondvirus</taxon>
        <taxon>Salmondvirus JA29</taxon>
    </lineage>
</organism>
<dbReference type="SUPFAM" id="SSF102405">
    <property type="entry name" value="MCP/YpsA-like"/>
    <property type="match status" value="1"/>
</dbReference>
<gene>
    <name evidence="2" type="ORF">JA29_177</name>
</gene>
<evidence type="ECO:0000259" key="1">
    <source>
        <dbReference type="Pfam" id="PF02481"/>
    </source>
</evidence>
<reference evidence="2 3" key="1">
    <citation type="journal article" date="2018" name="Front. Microbiol.">
        <title>Jumbo Bacteriophages Are Represented Within an Increasing Diversity of Environmental Viruses Infecting the Emerging Phytopathogen, Dickeya solani.</title>
        <authorList>
            <person name="Day A.W."/>
            <person name="Ahn J."/>
            <person name="Salmond G.P.C."/>
        </authorList>
    </citation>
    <scope>NUCLEOTIDE SEQUENCE [LARGE SCALE GENOMIC DNA]</scope>
</reference>
<name>A0A384ZXA7_9CAUD</name>
<feature type="domain" description="Smf/DprA SLOG" evidence="1">
    <location>
        <begin position="3"/>
        <end position="121"/>
    </location>
</feature>
<proteinExistence type="predicted"/>
<dbReference type="EMBL" id="MH460461">
    <property type="protein sequence ID" value="AXG66903.1"/>
    <property type="molecule type" value="Genomic_DNA"/>
</dbReference>
<dbReference type="Pfam" id="PF02481">
    <property type="entry name" value="DNA_processg_A"/>
    <property type="match status" value="1"/>
</dbReference>
<evidence type="ECO:0000313" key="3">
    <source>
        <dbReference type="Proteomes" id="UP000263326"/>
    </source>
</evidence>
<accession>A0A384ZXA7</accession>
<dbReference type="Gene3D" id="3.40.50.450">
    <property type="match status" value="1"/>
</dbReference>
<dbReference type="Proteomes" id="UP000263326">
    <property type="component" value="Segment"/>
</dbReference>
<sequence>MHGCALGFDQAIATAAIEQGHKVISMVPFLGFNKNWPVESVFELDGILNRSSEVRVCISKDVMETIDNVSFALNFRNQKIVDESDTLFALACGAPSGTQNCVDYALSRNKSVVYLWQDWLSFKETGRFAKKRK</sequence>